<keyword evidence="2" id="KW-1185">Reference proteome</keyword>
<gene>
    <name evidence="1" type="ORF">BJZ21_002052</name>
</gene>
<proteinExistence type="predicted"/>
<dbReference type="Proteomes" id="UP000535511">
    <property type="component" value="Unassembled WGS sequence"/>
</dbReference>
<organism evidence="1 2">
    <name type="scientific">Nocardioides panaciterrulae</name>
    <dbReference type="NCBI Taxonomy" id="661492"/>
    <lineage>
        <taxon>Bacteria</taxon>
        <taxon>Bacillati</taxon>
        <taxon>Actinomycetota</taxon>
        <taxon>Actinomycetes</taxon>
        <taxon>Propionibacteriales</taxon>
        <taxon>Nocardioidaceae</taxon>
        <taxon>Nocardioides</taxon>
    </lineage>
</organism>
<evidence type="ECO:0000313" key="1">
    <source>
        <dbReference type="EMBL" id="NYD41969.1"/>
    </source>
</evidence>
<evidence type="ECO:0000313" key="2">
    <source>
        <dbReference type="Proteomes" id="UP000535511"/>
    </source>
</evidence>
<name>A0A7Y9E6F9_9ACTN</name>
<reference evidence="1 2" key="1">
    <citation type="submission" date="2020-07" db="EMBL/GenBank/DDBJ databases">
        <title>Sequencing the genomes of 1000 actinobacteria strains.</title>
        <authorList>
            <person name="Klenk H.-P."/>
        </authorList>
    </citation>
    <scope>NUCLEOTIDE SEQUENCE [LARGE SCALE GENOMIC DNA]</scope>
    <source>
        <strain evidence="1 2">DSM 21350</strain>
    </source>
</reference>
<protein>
    <submittedName>
        <fullName evidence="1">Uncharacterized protein YfeS</fullName>
    </submittedName>
</protein>
<dbReference type="AlphaFoldDB" id="A0A7Y9E6F9"/>
<accession>A0A7Y9E6F9</accession>
<comment type="caution">
    <text evidence="1">The sequence shown here is derived from an EMBL/GenBank/DDBJ whole genome shotgun (WGS) entry which is preliminary data.</text>
</comment>
<dbReference type="RefSeq" id="WP_179663643.1">
    <property type="nucleotide sequence ID" value="NZ_JACCBG010000001.1"/>
</dbReference>
<sequence>MTEDFEGLSEPVPAFAAHFTDPLYDDAGDDLAPFGSDEGSDLLATWTGRRDELGPTSTLATVLECDPSEVAACAGPMTGVDGIETAGFITSAAFVLLRLVGHLGEDDRRLALEALDFQIRMLPEINSTFAETPAVLRTQRDDLASWRNPE</sequence>
<dbReference type="EMBL" id="JACCBG010000001">
    <property type="protein sequence ID" value="NYD41969.1"/>
    <property type="molecule type" value="Genomic_DNA"/>
</dbReference>